<comment type="pathway">
    <text evidence="12">Steroid metabolism; cholesterol degradation.</text>
</comment>
<comment type="cofactor">
    <cofactor evidence="1">
        <name>FAD</name>
        <dbReference type="ChEBI" id="CHEBI:57692"/>
    </cofactor>
</comment>
<dbReference type="Gene3D" id="3.50.50.60">
    <property type="entry name" value="FAD/NAD(P)-binding domain"/>
    <property type="match status" value="3"/>
</dbReference>
<dbReference type="EC" id="5.3.3.1" evidence="11"/>
<keyword evidence="9" id="KW-0753">Steroid metabolism</keyword>
<evidence type="ECO:0000256" key="8">
    <source>
        <dbReference type="ARBA" id="ARBA00023166"/>
    </source>
</evidence>
<dbReference type="InterPro" id="IPR000172">
    <property type="entry name" value="GMC_OxRdtase_N"/>
</dbReference>
<evidence type="ECO:0000256" key="13">
    <source>
        <dbReference type="ARBA" id="ARBA00049723"/>
    </source>
</evidence>
<evidence type="ECO:0000256" key="12">
    <source>
        <dbReference type="ARBA" id="ARBA00049645"/>
    </source>
</evidence>
<evidence type="ECO:0000256" key="11">
    <source>
        <dbReference type="ARBA" id="ARBA00038856"/>
    </source>
</evidence>
<keyword evidence="5" id="KW-0274">FAD</keyword>
<feature type="domain" description="4Fe-4S ferredoxin-type" evidence="17">
    <location>
        <begin position="192"/>
        <end position="223"/>
    </location>
</feature>
<dbReference type="PANTHER" id="PTHR47470">
    <property type="entry name" value="CHOLESTEROL OXIDASE"/>
    <property type="match status" value="1"/>
</dbReference>
<evidence type="ECO:0000256" key="4">
    <source>
        <dbReference type="ARBA" id="ARBA00022630"/>
    </source>
</evidence>
<dbReference type="EMBL" id="UFYA01000001">
    <property type="protein sequence ID" value="STD15159.1"/>
    <property type="molecule type" value="Genomic_DNA"/>
</dbReference>
<gene>
    <name evidence="18" type="primary">choD</name>
    <name evidence="18" type="ORF">NCTC7915_02253</name>
</gene>
<evidence type="ECO:0000256" key="7">
    <source>
        <dbReference type="ARBA" id="ARBA00023098"/>
    </source>
</evidence>
<organism evidence="18 19">
    <name type="scientific">Dermatophilus congolensis</name>
    <dbReference type="NCBI Taxonomy" id="1863"/>
    <lineage>
        <taxon>Bacteria</taxon>
        <taxon>Bacillati</taxon>
        <taxon>Actinomycetota</taxon>
        <taxon>Actinomycetes</taxon>
        <taxon>Micrococcales</taxon>
        <taxon>Dermatophilaceae</taxon>
        <taxon>Dermatophilus</taxon>
    </lineage>
</organism>
<evidence type="ECO:0000256" key="3">
    <source>
        <dbReference type="ARBA" id="ARBA00022548"/>
    </source>
</evidence>
<feature type="region of interest" description="Disordered" evidence="16">
    <location>
        <begin position="1"/>
        <end position="22"/>
    </location>
</feature>
<dbReference type="InterPro" id="IPR017896">
    <property type="entry name" value="4Fe4S_Fe-S-bd"/>
</dbReference>
<evidence type="ECO:0000256" key="16">
    <source>
        <dbReference type="SAM" id="MobiDB-lite"/>
    </source>
</evidence>
<evidence type="ECO:0000256" key="2">
    <source>
        <dbReference type="ARBA" id="ARBA00010790"/>
    </source>
</evidence>
<dbReference type="GO" id="GO:0016995">
    <property type="term" value="F:cholesterol oxidase activity"/>
    <property type="evidence" value="ECO:0007669"/>
    <property type="project" value="UniProtKB-EC"/>
</dbReference>
<evidence type="ECO:0000256" key="1">
    <source>
        <dbReference type="ARBA" id="ARBA00001974"/>
    </source>
</evidence>
<evidence type="ECO:0000313" key="19">
    <source>
        <dbReference type="Proteomes" id="UP000254118"/>
    </source>
</evidence>
<dbReference type="PANTHER" id="PTHR47470:SF1">
    <property type="entry name" value="FAD-DEPENDENT OXIDOREDUCTASE 2 FAD BINDING DOMAIN-CONTAINING PROTEIN"/>
    <property type="match status" value="1"/>
</dbReference>
<dbReference type="SUPFAM" id="SSF51905">
    <property type="entry name" value="FAD/NAD(P)-binding domain"/>
    <property type="match status" value="1"/>
</dbReference>
<evidence type="ECO:0000259" key="17">
    <source>
        <dbReference type="PROSITE" id="PS51379"/>
    </source>
</evidence>
<dbReference type="AlphaFoldDB" id="A0AA46H1G3"/>
<keyword evidence="8" id="KW-1207">Sterol metabolism</keyword>
<feature type="compositionally biased region" description="Low complexity" evidence="16">
    <location>
        <begin position="1"/>
        <end position="20"/>
    </location>
</feature>
<keyword evidence="7" id="KW-0443">Lipid metabolism</keyword>
<name>A0AA46H1G3_9MICO</name>
<dbReference type="Pfam" id="PF13450">
    <property type="entry name" value="NAD_binding_8"/>
    <property type="match status" value="1"/>
</dbReference>
<dbReference type="PROSITE" id="PS51379">
    <property type="entry name" value="4FE4S_FER_2"/>
    <property type="match status" value="1"/>
</dbReference>
<reference evidence="18 19" key="1">
    <citation type="submission" date="2018-06" db="EMBL/GenBank/DDBJ databases">
        <authorList>
            <consortium name="Pathogen Informatics"/>
            <person name="Doyle S."/>
        </authorList>
    </citation>
    <scope>NUCLEOTIDE SEQUENCE [LARGE SCALE GENOMIC DNA]</scope>
    <source>
        <strain evidence="18 19">NCTC7915</strain>
    </source>
</reference>
<evidence type="ECO:0000256" key="14">
    <source>
        <dbReference type="ARBA" id="ARBA00049744"/>
    </source>
</evidence>
<dbReference type="InterPro" id="IPR036188">
    <property type="entry name" value="FAD/NAD-bd_sf"/>
</dbReference>
<comment type="caution">
    <text evidence="18">The sequence shown here is derived from an EMBL/GenBank/DDBJ whole genome shotgun (WGS) entry which is preliminary data.</text>
</comment>
<dbReference type="GO" id="GO:0008203">
    <property type="term" value="P:cholesterol metabolic process"/>
    <property type="evidence" value="ECO:0007669"/>
    <property type="project" value="UniProtKB-KW"/>
</dbReference>
<evidence type="ECO:0000256" key="9">
    <source>
        <dbReference type="ARBA" id="ARBA00023221"/>
    </source>
</evidence>
<dbReference type="GO" id="GO:0004769">
    <property type="term" value="F:steroid Delta-isomerase activity"/>
    <property type="evidence" value="ECO:0007669"/>
    <property type="project" value="UniProtKB-EC"/>
</dbReference>
<sequence length="564" mass="60899">MTTTPTTPNTHTTGPHPTWPRLETEHLPTDADTVIIGSGFGGSVAAARLAQAGKDILLLERGREWIPGEFPDDFASVRRNIRTRHNPMGLFDLALGLDVDRLIANGLGGGSLIYANVMLPPEPEVFNDPHWPEGINLRTLTPYIGRVRAMLRPEHVQRAPKHVEPLTGLAHHHKLPVKPVPVAVNLTRPNEPNPHGIQQNTCTHCGNCVTGCNVGAKTTMRASYLPLAHSAGARIVTRTEVRTIEPSPNPHHRWRLRGWRLNYVGAHYERTPFTLDCTTVILSAGALGTTALLLRSSAAGLALSPNLGHRFSGNADSLALSYNAGITRQAGIGARDQFAPDSEYGPTIARMIDRRNGAHGHLIQDAVIPYPIATMLRRLLAGRFALSGDERIYCDLRPGGCPPGCSAIEHSQLWLAMGTDEANGTVRLGPRGEPTVHWPDAHRQNIYRQQQDDFAHLSETGESIHISNPRHLVRRSGIPAQSPVTVHALGGAAVGPNVDTGVIDRDHRVYTGHGNTTGTAVHPGLYVIDGAASPTSLGANPALTIAALAERAAERLLHHENETP</sequence>
<evidence type="ECO:0000313" key="18">
    <source>
        <dbReference type="EMBL" id="STD15159.1"/>
    </source>
</evidence>
<protein>
    <recommendedName>
        <fullName evidence="14">Cholesterol oxidase</fullName>
        <ecNumber evidence="13">1.1.3.6</ecNumber>
        <ecNumber evidence="11">5.3.3.1</ecNumber>
    </recommendedName>
    <alternativeName>
        <fullName evidence="15">Cholesterol isomerase</fullName>
    </alternativeName>
</protein>
<dbReference type="EC" id="1.1.3.6" evidence="13"/>
<proteinExistence type="inferred from homology"/>
<comment type="similarity">
    <text evidence="2">Belongs to the GMC oxidoreductase family.</text>
</comment>
<dbReference type="Proteomes" id="UP000254118">
    <property type="component" value="Unassembled WGS sequence"/>
</dbReference>
<evidence type="ECO:0000256" key="10">
    <source>
        <dbReference type="ARBA" id="ARBA00023235"/>
    </source>
</evidence>
<accession>A0AA46H1G3</accession>
<dbReference type="InterPro" id="IPR052542">
    <property type="entry name" value="Cholesterol_Oxidase"/>
</dbReference>
<dbReference type="Pfam" id="PF00732">
    <property type="entry name" value="GMC_oxred_N"/>
    <property type="match status" value="1"/>
</dbReference>
<keyword evidence="4" id="KW-0285">Flavoprotein</keyword>
<keyword evidence="6 18" id="KW-0560">Oxidoreductase</keyword>
<keyword evidence="3" id="KW-0153">Cholesterol metabolism</keyword>
<dbReference type="InterPro" id="IPR007867">
    <property type="entry name" value="GMC_OxRtase_C"/>
</dbReference>
<dbReference type="RefSeq" id="WP_115032060.1">
    <property type="nucleotide sequence ID" value="NZ_UFYA01000001.1"/>
</dbReference>
<keyword evidence="10" id="KW-0413">Isomerase</keyword>
<dbReference type="Pfam" id="PF05199">
    <property type="entry name" value="GMC_oxred_C"/>
    <property type="match status" value="1"/>
</dbReference>
<dbReference type="GO" id="GO:0050660">
    <property type="term" value="F:flavin adenine dinucleotide binding"/>
    <property type="evidence" value="ECO:0007669"/>
    <property type="project" value="InterPro"/>
</dbReference>
<evidence type="ECO:0000256" key="5">
    <source>
        <dbReference type="ARBA" id="ARBA00022827"/>
    </source>
</evidence>
<evidence type="ECO:0000256" key="15">
    <source>
        <dbReference type="ARBA" id="ARBA00049778"/>
    </source>
</evidence>
<evidence type="ECO:0000256" key="6">
    <source>
        <dbReference type="ARBA" id="ARBA00023002"/>
    </source>
</evidence>